<gene>
    <name evidence="10" type="ORF">CFF01_10465</name>
</gene>
<keyword evidence="3 6" id="KW-1133">Transmembrane helix</keyword>
<dbReference type="InterPro" id="IPR056739">
    <property type="entry name" value="NfeD_membrane"/>
</dbReference>
<feature type="region of interest" description="Disordered" evidence="5">
    <location>
        <begin position="146"/>
        <end position="183"/>
    </location>
</feature>
<evidence type="ECO:0000259" key="8">
    <source>
        <dbReference type="Pfam" id="PF24961"/>
    </source>
</evidence>
<comment type="subcellular location">
    <subcellularLocation>
        <location evidence="1">Membrane</location>
        <topology evidence="1">Multi-pass membrane protein</topology>
    </subcellularLocation>
</comment>
<dbReference type="PANTHER" id="PTHR33507:SF4">
    <property type="entry name" value="NODULATION COMPETITIVENESS PROTEIN NFED"/>
    <property type="match status" value="1"/>
</dbReference>
<dbReference type="InterPro" id="IPR052165">
    <property type="entry name" value="Membrane_assoc_protease"/>
</dbReference>
<feature type="transmembrane region" description="Helical" evidence="6">
    <location>
        <begin position="276"/>
        <end position="298"/>
    </location>
</feature>
<dbReference type="Gene3D" id="2.40.50.140">
    <property type="entry name" value="Nucleic acid-binding proteins"/>
    <property type="match status" value="1"/>
</dbReference>
<accession>A0AAC9XNF6</accession>
<dbReference type="Pfam" id="PF24961">
    <property type="entry name" value="NfeD_membrane"/>
    <property type="match status" value="1"/>
</dbReference>
<evidence type="ECO:0000256" key="1">
    <source>
        <dbReference type="ARBA" id="ARBA00004141"/>
    </source>
</evidence>
<dbReference type="InterPro" id="IPR029045">
    <property type="entry name" value="ClpP/crotonase-like_dom_sf"/>
</dbReference>
<dbReference type="Proteomes" id="UP000198233">
    <property type="component" value="Chromosome"/>
</dbReference>
<dbReference type="KEGG" id="smav:CFF01_10465"/>
<dbReference type="EMBL" id="CP022272">
    <property type="protein sequence ID" value="ASJ96966.1"/>
    <property type="molecule type" value="Genomic_DNA"/>
</dbReference>
<proteinExistence type="predicted"/>
<dbReference type="AlphaFoldDB" id="A0AAC9XNF6"/>
<feature type="domain" description="NfeD-like C-terminal" evidence="7">
    <location>
        <begin position="417"/>
        <end position="471"/>
    </location>
</feature>
<feature type="transmembrane region" description="Helical" evidence="6">
    <location>
        <begin position="353"/>
        <end position="373"/>
    </location>
</feature>
<sequence length="487" mass="51461">MRVCIGRIIRLTTLFLLIVLSLGQAMPETNTNASTVSSEPQVKAVPLMRFSGAIGPAIAEYLGSEIQHANELLVAERPPLLIIELDTPGGLVSSLRSINQAILSSKVPIACLVAPSGARAMSAGTYMLYACHIAAMAPATTLGAATPVQMGMPSQNEKPSNPRDKDPSKGDDSKQQGSNDNAMTQKIRNDAIAYIRSLANLRGRNVEFAEQAVSDAATLTATEALEQNVITLMASDAGELLTKLDGMEIVLDGEPHTFNLKQTRLVPHEQSWRSHFIATITDPNIAYILMLIGIYGLLLEFYSPGVGIAGVIGGISLLVALYAFQLLPINYVGLGLILLGIALIIAESMVPSFGILGLGGIVAFALGSLFLIDADGGDLAISLPLIAAVTVTAAGFSLWVLSSLWKTRKAANVSGDDLIIGAMATVVSGFEHYGLVRLNGECWQARCDTHTQTGQTVIVQGRERLTLIVAPIPSPTEANPPQDSGGR</sequence>
<keyword evidence="10" id="KW-0378">Hydrolase</keyword>
<evidence type="ECO:0000259" key="7">
    <source>
        <dbReference type="Pfam" id="PF01957"/>
    </source>
</evidence>
<evidence type="ECO:0000313" key="11">
    <source>
        <dbReference type="Proteomes" id="UP000198233"/>
    </source>
</evidence>
<evidence type="ECO:0000313" key="10">
    <source>
        <dbReference type="EMBL" id="ASJ96966.1"/>
    </source>
</evidence>
<dbReference type="InterPro" id="IPR012340">
    <property type="entry name" value="NA-bd_OB-fold"/>
</dbReference>
<keyword evidence="10" id="KW-0645">Protease</keyword>
<dbReference type="SUPFAM" id="SSF141322">
    <property type="entry name" value="NfeD domain-like"/>
    <property type="match status" value="1"/>
</dbReference>
<dbReference type="CDD" id="cd07020">
    <property type="entry name" value="Clp_protease_NfeD_1"/>
    <property type="match status" value="1"/>
</dbReference>
<dbReference type="GO" id="GO:0006508">
    <property type="term" value="P:proteolysis"/>
    <property type="evidence" value="ECO:0007669"/>
    <property type="project" value="UniProtKB-KW"/>
</dbReference>
<dbReference type="GO" id="GO:0008233">
    <property type="term" value="F:peptidase activity"/>
    <property type="evidence" value="ECO:0007669"/>
    <property type="project" value="UniProtKB-KW"/>
</dbReference>
<protein>
    <submittedName>
        <fullName evidence="10">Serine protease</fullName>
    </submittedName>
</protein>
<keyword evidence="2 6" id="KW-0812">Transmembrane</keyword>
<dbReference type="InterPro" id="IPR002810">
    <property type="entry name" value="NfeD-like_C"/>
</dbReference>
<dbReference type="RefSeq" id="WP_088904752.1">
    <property type="nucleotide sequence ID" value="NZ_CP022272.1"/>
</dbReference>
<dbReference type="InterPro" id="IPR056738">
    <property type="entry name" value="NfeD1b_N"/>
</dbReference>
<dbReference type="Pfam" id="PF25145">
    <property type="entry name" value="NfeD1b_N"/>
    <property type="match status" value="1"/>
</dbReference>
<reference evidence="10 11" key="1">
    <citation type="submission" date="2017-06" db="EMBL/GenBank/DDBJ databases">
        <title>Complete genome sequence of Shewanella marisflavi EP1 associated with anaerobic 2,4-dinitrotoluene reduction and salt tolerance.</title>
        <authorList>
            <person name="Huang J."/>
        </authorList>
    </citation>
    <scope>NUCLEOTIDE SEQUENCE [LARGE SCALE GENOMIC DNA]</scope>
    <source>
        <strain evidence="10 11">EP1</strain>
    </source>
</reference>
<organism evidence="10 11">
    <name type="scientific">Shewanella marisflavi</name>
    <dbReference type="NCBI Taxonomy" id="260364"/>
    <lineage>
        <taxon>Bacteria</taxon>
        <taxon>Pseudomonadati</taxon>
        <taxon>Pseudomonadota</taxon>
        <taxon>Gammaproteobacteria</taxon>
        <taxon>Alteromonadales</taxon>
        <taxon>Shewanellaceae</taxon>
        <taxon>Shewanella</taxon>
    </lineage>
</organism>
<evidence type="ECO:0000256" key="3">
    <source>
        <dbReference type="ARBA" id="ARBA00022989"/>
    </source>
</evidence>
<feature type="domain" description="NfeD1b N-terminal" evidence="9">
    <location>
        <begin position="54"/>
        <end position="149"/>
    </location>
</feature>
<dbReference type="GO" id="GO:0016020">
    <property type="term" value="C:membrane"/>
    <property type="evidence" value="ECO:0007669"/>
    <property type="project" value="UniProtKB-SubCell"/>
</dbReference>
<dbReference type="Pfam" id="PF01957">
    <property type="entry name" value="NfeD"/>
    <property type="match status" value="1"/>
</dbReference>
<name>A0AAC9XNF6_9GAMM</name>
<evidence type="ECO:0000259" key="9">
    <source>
        <dbReference type="Pfam" id="PF25145"/>
    </source>
</evidence>
<feature type="compositionally biased region" description="Basic and acidic residues" evidence="5">
    <location>
        <begin position="160"/>
        <end position="174"/>
    </location>
</feature>
<feature type="transmembrane region" description="Helical" evidence="6">
    <location>
        <begin position="379"/>
        <end position="401"/>
    </location>
</feature>
<dbReference type="Gene3D" id="3.90.226.10">
    <property type="entry name" value="2-enoyl-CoA Hydratase, Chain A, domain 1"/>
    <property type="match status" value="1"/>
</dbReference>
<feature type="domain" description="NfeD integral membrane" evidence="8">
    <location>
        <begin position="284"/>
        <end position="401"/>
    </location>
</feature>
<keyword evidence="4 6" id="KW-0472">Membrane</keyword>
<evidence type="ECO:0000256" key="4">
    <source>
        <dbReference type="ARBA" id="ARBA00023136"/>
    </source>
</evidence>
<feature type="transmembrane region" description="Helical" evidence="6">
    <location>
        <begin position="329"/>
        <end position="346"/>
    </location>
</feature>
<evidence type="ECO:0000256" key="6">
    <source>
        <dbReference type="SAM" id="Phobius"/>
    </source>
</evidence>
<evidence type="ECO:0000256" key="2">
    <source>
        <dbReference type="ARBA" id="ARBA00022692"/>
    </source>
</evidence>
<evidence type="ECO:0000256" key="5">
    <source>
        <dbReference type="SAM" id="MobiDB-lite"/>
    </source>
</evidence>
<dbReference type="PANTHER" id="PTHR33507">
    <property type="entry name" value="INNER MEMBRANE PROTEIN YBBJ"/>
    <property type="match status" value="1"/>
</dbReference>
<dbReference type="SUPFAM" id="SSF52096">
    <property type="entry name" value="ClpP/crotonase"/>
    <property type="match status" value="1"/>
</dbReference>